<organism evidence="1 2">
    <name type="scientific">Succinivibrio dextrinosolvens DSM 3072</name>
    <dbReference type="NCBI Taxonomy" id="1123324"/>
    <lineage>
        <taxon>Bacteria</taxon>
        <taxon>Pseudomonadati</taxon>
        <taxon>Pseudomonadota</taxon>
        <taxon>Gammaproteobacteria</taxon>
        <taxon>Aeromonadales</taxon>
        <taxon>Succinivibrionaceae</taxon>
        <taxon>Succinivibrio</taxon>
    </lineage>
</organism>
<dbReference type="Proteomes" id="UP000242432">
    <property type="component" value="Unassembled WGS sequence"/>
</dbReference>
<accession>A0A1T4V9L2</accession>
<keyword evidence="2" id="KW-1185">Reference proteome</keyword>
<proteinExistence type="predicted"/>
<evidence type="ECO:0000313" key="2">
    <source>
        <dbReference type="Proteomes" id="UP000242432"/>
    </source>
</evidence>
<dbReference type="RefSeq" id="WP_159443026.1">
    <property type="nucleotide sequence ID" value="NZ_FUXX01000015.1"/>
</dbReference>
<sequence length="54" mass="5727">MDKLVTTACGLGPNFFLSACDAILAKKSPEKTILAKGSETILSAKNSESKKQKI</sequence>
<name>A0A1T4V9L2_9GAMM</name>
<gene>
    <name evidence="1" type="ORF">SAMN02745213_01110</name>
</gene>
<reference evidence="2" key="1">
    <citation type="submission" date="2017-02" db="EMBL/GenBank/DDBJ databases">
        <authorList>
            <person name="Varghese N."/>
            <person name="Submissions S."/>
        </authorList>
    </citation>
    <scope>NUCLEOTIDE SEQUENCE [LARGE SCALE GENOMIC DNA]</scope>
    <source>
        <strain evidence="2">DSM 3072</strain>
    </source>
</reference>
<dbReference type="PROSITE" id="PS51257">
    <property type="entry name" value="PROKAR_LIPOPROTEIN"/>
    <property type="match status" value="1"/>
</dbReference>
<dbReference type="AlphaFoldDB" id="A0A1T4V9L2"/>
<protein>
    <submittedName>
        <fullName evidence="1">Uncharacterized protein</fullName>
    </submittedName>
</protein>
<dbReference type="EMBL" id="FUXX01000015">
    <property type="protein sequence ID" value="SKA61607.1"/>
    <property type="molecule type" value="Genomic_DNA"/>
</dbReference>
<evidence type="ECO:0000313" key="1">
    <source>
        <dbReference type="EMBL" id="SKA61607.1"/>
    </source>
</evidence>
<dbReference type="STRING" id="83771.SAMN02910357_01313"/>